<organism evidence="2 3">
    <name type="scientific">Nocardioides massiliensis</name>
    <dbReference type="NCBI Taxonomy" id="1325935"/>
    <lineage>
        <taxon>Bacteria</taxon>
        <taxon>Bacillati</taxon>
        <taxon>Actinomycetota</taxon>
        <taxon>Actinomycetes</taxon>
        <taxon>Propionibacteriales</taxon>
        <taxon>Nocardioidaceae</taxon>
        <taxon>Nocardioides</taxon>
    </lineage>
</organism>
<keyword evidence="1" id="KW-0472">Membrane</keyword>
<dbReference type="Proteomes" id="UP001240447">
    <property type="component" value="Unassembled WGS sequence"/>
</dbReference>
<evidence type="ECO:0000313" key="3">
    <source>
        <dbReference type="Proteomes" id="UP001240447"/>
    </source>
</evidence>
<evidence type="ECO:0000256" key="1">
    <source>
        <dbReference type="SAM" id="Phobius"/>
    </source>
</evidence>
<protein>
    <submittedName>
        <fullName evidence="2">Acyltransferase</fullName>
    </submittedName>
</protein>
<name>A0ABT9NRQ7_9ACTN</name>
<dbReference type="RefSeq" id="WP_068118016.1">
    <property type="nucleotide sequence ID" value="NZ_CCXJ01000115.1"/>
</dbReference>
<dbReference type="EMBL" id="JAUSQM010000001">
    <property type="protein sequence ID" value="MDP9822735.1"/>
    <property type="molecule type" value="Genomic_DNA"/>
</dbReference>
<gene>
    <name evidence="2" type="ORF">J2S59_002544</name>
</gene>
<feature type="transmembrane region" description="Helical" evidence="1">
    <location>
        <begin position="20"/>
        <end position="45"/>
    </location>
</feature>
<dbReference type="GO" id="GO:0016746">
    <property type="term" value="F:acyltransferase activity"/>
    <property type="evidence" value="ECO:0007669"/>
    <property type="project" value="UniProtKB-KW"/>
</dbReference>
<feature type="transmembrane region" description="Helical" evidence="1">
    <location>
        <begin position="51"/>
        <end position="74"/>
    </location>
</feature>
<comment type="caution">
    <text evidence="2">The sequence shown here is derived from an EMBL/GenBank/DDBJ whole genome shotgun (WGS) entry which is preliminary data.</text>
</comment>
<keyword evidence="1" id="KW-0812">Transmembrane</keyword>
<proteinExistence type="predicted"/>
<keyword evidence="3" id="KW-1185">Reference proteome</keyword>
<keyword evidence="2" id="KW-0012">Acyltransferase</keyword>
<sequence>MARHSGRRARRTSPRRVLGYLLGTVATIGAWLYLISAAITFGVLARSGTSIAWLFTTLAGLGATACLLIALILLTRVLRELGVLSPAPGARGGRRAAR</sequence>
<reference evidence="2 3" key="1">
    <citation type="submission" date="2023-07" db="EMBL/GenBank/DDBJ databases">
        <title>Sequencing the genomes of 1000 actinobacteria strains.</title>
        <authorList>
            <person name="Klenk H.-P."/>
        </authorList>
    </citation>
    <scope>NUCLEOTIDE SEQUENCE [LARGE SCALE GENOMIC DNA]</scope>
    <source>
        <strain evidence="2 3">GD13</strain>
    </source>
</reference>
<accession>A0ABT9NRQ7</accession>
<evidence type="ECO:0000313" key="2">
    <source>
        <dbReference type="EMBL" id="MDP9822735.1"/>
    </source>
</evidence>
<keyword evidence="2" id="KW-0808">Transferase</keyword>
<keyword evidence="1" id="KW-1133">Transmembrane helix</keyword>